<name>A0A3M5PD24_PSEVI</name>
<evidence type="ECO:0000313" key="2">
    <source>
        <dbReference type="EMBL" id="RMT82472.1"/>
    </source>
</evidence>
<keyword evidence="1" id="KW-1133">Transmembrane helix</keyword>
<feature type="transmembrane region" description="Helical" evidence="1">
    <location>
        <begin position="6"/>
        <end position="25"/>
    </location>
</feature>
<dbReference type="EMBL" id="RBTP01000028">
    <property type="protein sequence ID" value="RMT82472.1"/>
    <property type="molecule type" value="Genomic_DNA"/>
</dbReference>
<evidence type="ECO:0000313" key="3">
    <source>
        <dbReference type="Proteomes" id="UP000273854"/>
    </source>
</evidence>
<keyword evidence="1" id="KW-0812">Transmembrane</keyword>
<gene>
    <name evidence="2" type="ORF">ALP40_00020</name>
</gene>
<dbReference type="Proteomes" id="UP000273854">
    <property type="component" value="Unassembled WGS sequence"/>
</dbReference>
<protein>
    <submittedName>
        <fullName evidence="2">Uncharacterized protein</fullName>
    </submittedName>
</protein>
<feature type="transmembrane region" description="Helical" evidence="1">
    <location>
        <begin position="45"/>
        <end position="63"/>
    </location>
</feature>
<sequence length="120" mass="12344">MITLILFASAFWGIFYIGLVVYRAVTADTRGGISGVLSSGVLFKMALAFLALGVTLGAIYLGGTASGISGSGGDSESRHILEVAAAISQFCLFASLALSAAAVISYLYKKALANTAKRLD</sequence>
<accession>A0A3M5PD24</accession>
<organism evidence="2 3">
    <name type="scientific">Pseudomonas viridiflava</name>
    <name type="common">Phytomonas viridiflava</name>
    <dbReference type="NCBI Taxonomy" id="33069"/>
    <lineage>
        <taxon>Bacteria</taxon>
        <taxon>Pseudomonadati</taxon>
        <taxon>Pseudomonadota</taxon>
        <taxon>Gammaproteobacteria</taxon>
        <taxon>Pseudomonadales</taxon>
        <taxon>Pseudomonadaceae</taxon>
        <taxon>Pseudomonas</taxon>
    </lineage>
</organism>
<dbReference type="OrthoDB" id="7031862at2"/>
<proteinExistence type="predicted"/>
<keyword evidence="1" id="KW-0472">Membrane</keyword>
<reference evidence="2 3" key="1">
    <citation type="submission" date="2018-08" db="EMBL/GenBank/DDBJ databases">
        <title>Recombination of ecologically and evolutionarily significant loci maintains genetic cohesion in the Pseudomonas syringae species complex.</title>
        <authorList>
            <person name="Dillon M."/>
            <person name="Thakur S."/>
            <person name="Almeida R.N.D."/>
            <person name="Weir B.S."/>
            <person name="Guttman D.S."/>
        </authorList>
    </citation>
    <scope>NUCLEOTIDE SEQUENCE [LARGE SCALE GENOMIC DNA]</scope>
    <source>
        <strain evidence="2 3">ICMP 19473</strain>
    </source>
</reference>
<comment type="caution">
    <text evidence="2">The sequence shown here is derived from an EMBL/GenBank/DDBJ whole genome shotgun (WGS) entry which is preliminary data.</text>
</comment>
<dbReference type="AlphaFoldDB" id="A0A3M5PD24"/>
<evidence type="ECO:0000256" key="1">
    <source>
        <dbReference type="SAM" id="Phobius"/>
    </source>
</evidence>
<feature type="transmembrane region" description="Helical" evidence="1">
    <location>
        <begin position="83"/>
        <end position="108"/>
    </location>
</feature>
<dbReference type="RefSeq" id="WP_122207937.1">
    <property type="nucleotide sequence ID" value="NZ_RBTP01000028.1"/>
</dbReference>